<keyword evidence="3" id="KW-0862">Zinc</keyword>
<protein>
    <submittedName>
        <fullName evidence="5">Aldehyde-activating protein</fullName>
    </submittedName>
</protein>
<dbReference type="PROSITE" id="PS51891">
    <property type="entry name" value="CENP_V_GFA"/>
    <property type="match status" value="1"/>
</dbReference>
<keyword evidence="2" id="KW-0479">Metal-binding</keyword>
<name>A0A211ZER5_9PROT</name>
<evidence type="ECO:0000313" key="5">
    <source>
        <dbReference type="EMBL" id="OWJ63782.1"/>
    </source>
</evidence>
<dbReference type="GO" id="GO:0046872">
    <property type="term" value="F:metal ion binding"/>
    <property type="evidence" value="ECO:0007669"/>
    <property type="project" value="UniProtKB-KW"/>
</dbReference>
<dbReference type="Proteomes" id="UP000196655">
    <property type="component" value="Unassembled WGS sequence"/>
</dbReference>
<dbReference type="InterPro" id="IPR006913">
    <property type="entry name" value="CENP-V/GFA"/>
</dbReference>
<dbReference type="EMBL" id="NHON01000080">
    <property type="protein sequence ID" value="OWJ63782.1"/>
    <property type="molecule type" value="Genomic_DNA"/>
</dbReference>
<accession>A0A211ZER5</accession>
<comment type="caution">
    <text evidence="5">The sequence shown here is derived from an EMBL/GenBank/DDBJ whole genome shotgun (WGS) entry which is preliminary data.</text>
</comment>
<keyword evidence="6" id="KW-1185">Reference proteome</keyword>
<reference evidence="6" key="1">
    <citation type="submission" date="2017-05" db="EMBL/GenBank/DDBJ databases">
        <authorList>
            <person name="Macchi M."/>
            <person name="Festa S."/>
            <person name="Coppotelli B.M."/>
            <person name="Morelli I.S."/>
        </authorList>
    </citation>
    <scope>NUCLEOTIDE SEQUENCE [LARGE SCALE GENOMIC DNA]</scope>
    <source>
        <strain evidence="6">I</strain>
    </source>
</reference>
<dbReference type="STRING" id="1122125.GCA_000423185_03875"/>
<dbReference type="InterPro" id="IPR052355">
    <property type="entry name" value="CENP-V-like"/>
</dbReference>
<sequence length="137" mass="15118">MKRTYHGSCHCGAVRFECDADLEAGTSRCNCSICGKGRFWKTIVLAPDFRLLRGEDALSDYQFDGAAGGTIHHLFCRRCGVKPFGRGHMEALGGTFYGVNIACLDDLTPEALAALPVQYEDGRDGHWERPPAETRHL</sequence>
<dbReference type="AlphaFoldDB" id="A0A211ZER5"/>
<dbReference type="Gene3D" id="2.170.150.70">
    <property type="match status" value="1"/>
</dbReference>
<dbReference type="PANTHER" id="PTHR28620:SF1">
    <property type="entry name" value="CENP-V_GFA DOMAIN-CONTAINING PROTEIN"/>
    <property type="match status" value="1"/>
</dbReference>
<proteinExistence type="inferred from homology"/>
<comment type="similarity">
    <text evidence="1">Belongs to the Gfa family.</text>
</comment>
<evidence type="ECO:0000313" key="6">
    <source>
        <dbReference type="Proteomes" id="UP000196655"/>
    </source>
</evidence>
<dbReference type="InterPro" id="IPR011057">
    <property type="entry name" value="Mss4-like_sf"/>
</dbReference>
<dbReference type="Pfam" id="PF04828">
    <property type="entry name" value="GFA"/>
    <property type="match status" value="1"/>
</dbReference>
<dbReference type="SUPFAM" id="SSF51316">
    <property type="entry name" value="Mss4-like"/>
    <property type="match status" value="1"/>
</dbReference>
<evidence type="ECO:0000256" key="3">
    <source>
        <dbReference type="ARBA" id="ARBA00022833"/>
    </source>
</evidence>
<feature type="domain" description="CENP-V/GFA" evidence="4">
    <location>
        <begin position="5"/>
        <end position="128"/>
    </location>
</feature>
<evidence type="ECO:0000256" key="1">
    <source>
        <dbReference type="ARBA" id="ARBA00005495"/>
    </source>
</evidence>
<dbReference type="OrthoDB" id="7159017at2"/>
<dbReference type="GO" id="GO:0016846">
    <property type="term" value="F:carbon-sulfur lyase activity"/>
    <property type="evidence" value="ECO:0007669"/>
    <property type="project" value="InterPro"/>
</dbReference>
<dbReference type="RefSeq" id="WP_088155274.1">
    <property type="nucleotide sequence ID" value="NZ_NHON01000080.1"/>
</dbReference>
<dbReference type="PANTHER" id="PTHR28620">
    <property type="entry name" value="CENTROMERE PROTEIN V"/>
    <property type="match status" value="1"/>
</dbReference>
<evidence type="ECO:0000259" key="4">
    <source>
        <dbReference type="PROSITE" id="PS51891"/>
    </source>
</evidence>
<gene>
    <name evidence="5" type="ORF">BWR60_28190</name>
</gene>
<evidence type="ECO:0000256" key="2">
    <source>
        <dbReference type="ARBA" id="ARBA00022723"/>
    </source>
</evidence>
<organism evidence="5 6">
    <name type="scientific">Inquilinus limosus</name>
    <dbReference type="NCBI Taxonomy" id="171674"/>
    <lineage>
        <taxon>Bacteria</taxon>
        <taxon>Pseudomonadati</taxon>
        <taxon>Pseudomonadota</taxon>
        <taxon>Alphaproteobacteria</taxon>
        <taxon>Rhodospirillales</taxon>
        <taxon>Rhodospirillaceae</taxon>
        <taxon>Inquilinus</taxon>
    </lineage>
</organism>